<dbReference type="InterPro" id="IPR014036">
    <property type="entry name" value="DeoR-like_C"/>
</dbReference>
<name>A0ABU3FB74_9ENTE</name>
<dbReference type="Gene3D" id="1.10.10.10">
    <property type="entry name" value="Winged helix-like DNA-binding domain superfamily/Winged helix DNA-binding domain"/>
    <property type="match status" value="1"/>
</dbReference>
<reference evidence="4" key="1">
    <citation type="submission" date="2023-03" db="EMBL/GenBank/DDBJ databases">
        <authorList>
            <person name="Shen W."/>
            <person name="Cai J."/>
        </authorList>
    </citation>
    <scope>NUCLEOTIDE SEQUENCE</scope>
    <source>
        <strain evidence="4">P66-3</strain>
    </source>
</reference>
<organism evidence="4 5">
    <name type="scientific">Enterococcus xiangfangensis</name>
    <dbReference type="NCBI Taxonomy" id="1296537"/>
    <lineage>
        <taxon>Bacteria</taxon>
        <taxon>Bacillati</taxon>
        <taxon>Bacillota</taxon>
        <taxon>Bacilli</taxon>
        <taxon>Lactobacillales</taxon>
        <taxon>Enterococcaceae</taxon>
        <taxon>Enterococcus</taxon>
    </lineage>
</organism>
<evidence type="ECO:0000259" key="3">
    <source>
        <dbReference type="PROSITE" id="PS51000"/>
    </source>
</evidence>
<dbReference type="InterPro" id="IPR036388">
    <property type="entry name" value="WH-like_DNA-bd_sf"/>
</dbReference>
<keyword evidence="2" id="KW-0804">Transcription</keyword>
<evidence type="ECO:0000313" key="4">
    <source>
        <dbReference type="EMBL" id="MDT2759915.1"/>
    </source>
</evidence>
<keyword evidence="1" id="KW-0805">Transcription regulation</keyword>
<feature type="domain" description="HTH deoR-type" evidence="3">
    <location>
        <begin position="3"/>
        <end position="58"/>
    </location>
</feature>
<dbReference type="PANTHER" id="PTHR30363">
    <property type="entry name" value="HTH-TYPE TRANSCRIPTIONAL REGULATOR SRLR-RELATED"/>
    <property type="match status" value="1"/>
</dbReference>
<proteinExistence type="predicted"/>
<dbReference type="SUPFAM" id="SSF100950">
    <property type="entry name" value="NagB/RpiA/CoA transferase-like"/>
    <property type="match status" value="1"/>
</dbReference>
<comment type="caution">
    <text evidence="4">The sequence shown here is derived from an EMBL/GenBank/DDBJ whole genome shotgun (WGS) entry which is preliminary data.</text>
</comment>
<evidence type="ECO:0000256" key="2">
    <source>
        <dbReference type="ARBA" id="ARBA00023163"/>
    </source>
</evidence>
<dbReference type="InterPro" id="IPR001034">
    <property type="entry name" value="DeoR_HTH"/>
</dbReference>
<dbReference type="InterPro" id="IPR037171">
    <property type="entry name" value="NagB/RpiA_transferase-like"/>
</dbReference>
<protein>
    <submittedName>
        <fullName evidence="4">DeoR/GlpR family DNA-binding transcription regulator</fullName>
    </submittedName>
</protein>
<dbReference type="RefSeq" id="WP_311830119.1">
    <property type="nucleotide sequence ID" value="NZ_JARQAJ010000005.1"/>
</dbReference>
<dbReference type="EMBL" id="JARQAJ010000005">
    <property type="protein sequence ID" value="MDT2759915.1"/>
    <property type="molecule type" value="Genomic_DNA"/>
</dbReference>
<evidence type="ECO:0000256" key="1">
    <source>
        <dbReference type="ARBA" id="ARBA00023015"/>
    </source>
</evidence>
<dbReference type="Pfam" id="PF08220">
    <property type="entry name" value="HTH_DeoR"/>
    <property type="match status" value="1"/>
</dbReference>
<gene>
    <name evidence="4" type="ORF">P7H27_09070</name>
</gene>
<dbReference type="PRINTS" id="PR00037">
    <property type="entry name" value="HTHLACR"/>
</dbReference>
<dbReference type="GO" id="GO:0003677">
    <property type="term" value="F:DNA binding"/>
    <property type="evidence" value="ECO:0007669"/>
    <property type="project" value="UniProtKB-KW"/>
</dbReference>
<dbReference type="PROSITE" id="PS51000">
    <property type="entry name" value="HTH_DEOR_2"/>
    <property type="match status" value="1"/>
</dbReference>
<keyword evidence="4" id="KW-0238">DNA-binding</keyword>
<keyword evidence="5" id="KW-1185">Reference proteome</keyword>
<dbReference type="SUPFAM" id="SSF46785">
    <property type="entry name" value="Winged helix' DNA-binding domain"/>
    <property type="match status" value="1"/>
</dbReference>
<dbReference type="SMART" id="SM00420">
    <property type="entry name" value="HTH_DEOR"/>
    <property type="match status" value="1"/>
</dbReference>
<dbReference type="InterPro" id="IPR050313">
    <property type="entry name" value="Carb_Metab_HTH_regulators"/>
</dbReference>
<dbReference type="PANTHER" id="PTHR30363:SF44">
    <property type="entry name" value="AGA OPERON TRANSCRIPTIONAL REPRESSOR-RELATED"/>
    <property type="match status" value="1"/>
</dbReference>
<dbReference type="Proteomes" id="UP001181046">
    <property type="component" value="Unassembled WGS sequence"/>
</dbReference>
<accession>A0ABU3FB74</accession>
<dbReference type="InterPro" id="IPR036390">
    <property type="entry name" value="WH_DNA-bd_sf"/>
</dbReference>
<sequence length="255" mass="28873">MYITQRKEIILNLIEKKGSISVDELATKFKVSAATIRSDLNELDSRKLVTRTHGGAIRRNKKIENYSEEQLYDTRKSKNLPEKRVIAYKALAFIHEGDCIILDASSTCYELAKLLLQEEIKLTVLTSGLRTANLLKESRYFNVIIIGGLVKHGSNAVESTLGLDLIHKFNIDTFFASSYAVSITDGLSDFSLYESELKKELIHYAEKTLMLIDHSKFEKKSIIKFAEIEDVNLIITDDDLTPSILKEYSSVTTIK</sequence>
<evidence type="ECO:0000313" key="5">
    <source>
        <dbReference type="Proteomes" id="UP001181046"/>
    </source>
</evidence>
<dbReference type="SMART" id="SM01134">
    <property type="entry name" value="DeoRC"/>
    <property type="match status" value="1"/>
</dbReference>
<dbReference type="Pfam" id="PF00455">
    <property type="entry name" value="DeoRC"/>
    <property type="match status" value="1"/>
</dbReference>